<feature type="transmembrane region" description="Helical" evidence="2">
    <location>
        <begin position="275"/>
        <end position="297"/>
    </location>
</feature>
<protein>
    <submittedName>
        <fullName evidence="3">Uncharacterized protein</fullName>
    </submittedName>
</protein>
<dbReference type="AlphaFoldDB" id="A0AAE1IP60"/>
<feature type="transmembrane region" description="Helical" evidence="2">
    <location>
        <begin position="63"/>
        <end position="85"/>
    </location>
</feature>
<evidence type="ECO:0000313" key="3">
    <source>
        <dbReference type="EMBL" id="KAK4252673.1"/>
    </source>
</evidence>
<feature type="transmembrane region" description="Helical" evidence="2">
    <location>
        <begin position="389"/>
        <end position="409"/>
    </location>
</feature>
<feature type="transmembrane region" description="Helical" evidence="2">
    <location>
        <begin position="194"/>
        <end position="223"/>
    </location>
</feature>
<feature type="transmembrane region" description="Helical" evidence="2">
    <location>
        <begin position="317"/>
        <end position="350"/>
    </location>
</feature>
<feature type="transmembrane region" description="Helical" evidence="2">
    <location>
        <begin position="416"/>
        <end position="433"/>
    </location>
</feature>
<feature type="transmembrane region" description="Helical" evidence="2">
    <location>
        <begin position="166"/>
        <end position="187"/>
    </location>
</feature>
<reference evidence="3" key="1">
    <citation type="submission" date="2023-10" db="EMBL/GenBank/DDBJ databases">
        <title>Chromosome-level genome of the transformable northern wattle, Acacia crassicarpa.</title>
        <authorList>
            <person name="Massaro I."/>
            <person name="Sinha N.R."/>
            <person name="Poethig S."/>
            <person name="Leichty A.R."/>
        </authorList>
    </citation>
    <scope>NUCLEOTIDE SEQUENCE</scope>
    <source>
        <strain evidence="3">Acra3RX</strain>
        <tissue evidence="3">Leaf</tissue>
    </source>
</reference>
<evidence type="ECO:0000256" key="1">
    <source>
        <dbReference type="SAM" id="MobiDB-lite"/>
    </source>
</evidence>
<dbReference type="EMBL" id="JAWXYG010000022">
    <property type="protein sequence ID" value="KAK4252673.1"/>
    <property type="molecule type" value="Genomic_DNA"/>
</dbReference>
<dbReference type="PANTHER" id="PTHR37891:SF1">
    <property type="entry name" value="OS06G0113900 PROTEIN"/>
    <property type="match status" value="1"/>
</dbReference>
<sequence>MKEVTVEASNGRGGGGPAAEHGKRVGASGSSRGSSGVLRSRDDYGGYQVMQDKPSKFEVIGSYLYELCSYFIQALLIPVVFPLIISQLQHLSPDQDYVLRDWRLYHPQLACSDKEIVQYSKLTERTISVGVSHFSSLEWTSIAWASGLALAAPILGYLSYHLDGNLHPIIAAAATGIGAIFCLPAGFFKTTKIFIPYIAGIVAASTIAGAAHTHHLGLMVQAFTGPFLTKPQYSIRQSVSHRLSMYSAAVGSVGTAVFSAFTYHMLRGPSDQGFISLWVVSIFSGLFWLVGVLHVYTSSNRASSSVSPPSKFHPFSIFRYPHAIGGLAGVFFSSFTTMCIFIGGGIFIVGDRCIKPVHLLFLWLAYFLFPLLFLPLLQLLQHLVKIDAVRMQILGFLLSIFSSGFGFFFDRNSWKWGYLLIFVAIQGTSAGVLHASGRTLVMECAPAGKEGAFAIWFSWMRSAGLCAGFTVGSVVPGRIRTPFGSAFCVALVGTLVLLFGNVSDVGGAASAGHVVAEESEKYSHATAASALDLKERESSRV</sequence>
<evidence type="ECO:0000313" key="4">
    <source>
        <dbReference type="Proteomes" id="UP001293593"/>
    </source>
</evidence>
<dbReference type="InterPro" id="IPR036259">
    <property type="entry name" value="MFS_trans_sf"/>
</dbReference>
<dbReference type="PANTHER" id="PTHR37891">
    <property type="entry name" value="OS06G0113900 PROTEIN"/>
    <property type="match status" value="1"/>
</dbReference>
<keyword evidence="2" id="KW-1133">Transmembrane helix</keyword>
<feature type="transmembrane region" description="Helical" evidence="2">
    <location>
        <begin position="243"/>
        <end position="263"/>
    </location>
</feature>
<feature type="transmembrane region" description="Helical" evidence="2">
    <location>
        <begin position="357"/>
        <end position="377"/>
    </location>
</feature>
<keyword evidence="4" id="KW-1185">Reference proteome</keyword>
<dbReference type="Proteomes" id="UP001293593">
    <property type="component" value="Unassembled WGS sequence"/>
</dbReference>
<gene>
    <name evidence="3" type="ORF">QN277_014418</name>
</gene>
<evidence type="ECO:0000256" key="2">
    <source>
        <dbReference type="SAM" id="Phobius"/>
    </source>
</evidence>
<accession>A0AAE1IP60</accession>
<keyword evidence="2" id="KW-0812">Transmembrane</keyword>
<dbReference type="Gene3D" id="1.20.1250.20">
    <property type="entry name" value="MFS general substrate transporter like domains"/>
    <property type="match status" value="1"/>
</dbReference>
<proteinExistence type="predicted"/>
<organism evidence="3 4">
    <name type="scientific">Acacia crassicarpa</name>
    <name type="common">northern wattle</name>
    <dbReference type="NCBI Taxonomy" id="499986"/>
    <lineage>
        <taxon>Eukaryota</taxon>
        <taxon>Viridiplantae</taxon>
        <taxon>Streptophyta</taxon>
        <taxon>Embryophyta</taxon>
        <taxon>Tracheophyta</taxon>
        <taxon>Spermatophyta</taxon>
        <taxon>Magnoliopsida</taxon>
        <taxon>eudicotyledons</taxon>
        <taxon>Gunneridae</taxon>
        <taxon>Pentapetalae</taxon>
        <taxon>rosids</taxon>
        <taxon>fabids</taxon>
        <taxon>Fabales</taxon>
        <taxon>Fabaceae</taxon>
        <taxon>Caesalpinioideae</taxon>
        <taxon>mimosoid clade</taxon>
        <taxon>Acacieae</taxon>
        <taxon>Acacia</taxon>
    </lineage>
</organism>
<name>A0AAE1IP60_9FABA</name>
<comment type="caution">
    <text evidence="3">The sequence shown here is derived from an EMBL/GenBank/DDBJ whole genome shotgun (WGS) entry which is preliminary data.</text>
</comment>
<feature type="region of interest" description="Disordered" evidence="1">
    <location>
        <begin position="1"/>
        <end position="39"/>
    </location>
</feature>
<feature type="transmembrane region" description="Helical" evidence="2">
    <location>
        <begin position="482"/>
        <end position="500"/>
    </location>
</feature>
<dbReference type="SUPFAM" id="SSF103473">
    <property type="entry name" value="MFS general substrate transporter"/>
    <property type="match status" value="1"/>
</dbReference>
<feature type="transmembrane region" description="Helical" evidence="2">
    <location>
        <begin position="453"/>
        <end position="475"/>
    </location>
</feature>
<keyword evidence="2" id="KW-0472">Membrane</keyword>
<feature type="compositionally biased region" description="Low complexity" evidence="1">
    <location>
        <begin position="25"/>
        <end position="38"/>
    </location>
</feature>